<protein>
    <recommendedName>
        <fullName evidence="11">Carboxyl-terminal-processing protease</fullName>
        <ecNumber evidence="10">3.4.21.102</ecNumber>
    </recommendedName>
    <alternativeName>
        <fullName evidence="12">CtpA</fullName>
    </alternativeName>
</protein>
<evidence type="ECO:0000256" key="4">
    <source>
        <dbReference type="ARBA" id="ARBA00022729"/>
    </source>
</evidence>
<evidence type="ECO:0000259" key="14">
    <source>
        <dbReference type="PROSITE" id="PS50106"/>
    </source>
</evidence>
<dbReference type="PANTHER" id="PTHR32060:SF30">
    <property type="entry name" value="CARBOXY-TERMINAL PROCESSING PROTEASE CTPA"/>
    <property type="match status" value="1"/>
</dbReference>
<keyword evidence="6 13" id="KW-0720">Serine protease</keyword>
<dbReference type="SUPFAM" id="SSF50156">
    <property type="entry name" value="PDZ domain-like"/>
    <property type="match status" value="1"/>
</dbReference>
<dbReference type="EC" id="3.4.21.102" evidence="10"/>
<dbReference type="Proteomes" id="UP000003835">
    <property type="component" value="Unassembled WGS sequence"/>
</dbReference>
<dbReference type="InterPro" id="IPR041489">
    <property type="entry name" value="PDZ_6"/>
</dbReference>
<dbReference type="RefSeq" id="WP_006105412.1">
    <property type="nucleotide sequence ID" value="NZ_DS989870.1"/>
</dbReference>
<evidence type="ECO:0000256" key="9">
    <source>
        <dbReference type="ARBA" id="ARBA00053093"/>
    </source>
</evidence>
<dbReference type="CDD" id="cd07560">
    <property type="entry name" value="Peptidase_S41_CPP"/>
    <property type="match status" value="1"/>
</dbReference>
<dbReference type="FunFam" id="2.30.42.10:FF:000063">
    <property type="entry name" value="Peptidase, S41 family"/>
    <property type="match status" value="1"/>
</dbReference>
<dbReference type="InterPro" id="IPR054621">
    <property type="entry name" value="Cterm_S41_CtpA"/>
</dbReference>
<dbReference type="FunFam" id="3.90.226.10:FF:000023">
    <property type="entry name" value="Carboxyl-terminal processing protease"/>
    <property type="match status" value="1"/>
</dbReference>
<dbReference type="SMART" id="SM00228">
    <property type="entry name" value="PDZ"/>
    <property type="match status" value="1"/>
</dbReference>
<dbReference type="CDD" id="cd06782">
    <property type="entry name" value="cpPDZ_CPP-like"/>
    <property type="match status" value="1"/>
</dbReference>
<dbReference type="InterPro" id="IPR001478">
    <property type="entry name" value="PDZ"/>
</dbReference>
<dbReference type="NCBIfam" id="NF045588">
    <property type="entry name" value="Cterm_S41_CtpA"/>
    <property type="match status" value="1"/>
</dbReference>
<evidence type="ECO:0000313" key="15">
    <source>
        <dbReference type="EMBL" id="EDX71703.1"/>
    </source>
</evidence>
<evidence type="ECO:0000256" key="12">
    <source>
        <dbReference type="ARBA" id="ARBA00080563"/>
    </source>
</evidence>
<evidence type="ECO:0000256" key="8">
    <source>
        <dbReference type="ARBA" id="ARBA00051784"/>
    </source>
</evidence>
<organism evidence="15 16">
    <name type="scientific">Coleofasciculus chthonoplastes PCC 7420</name>
    <dbReference type="NCBI Taxonomy" id="118168"/>
    <lineage>
        <taxon>Bacteria</taxon>
        <taxon>Bacillati</taxon>
        <taxon>Cyanobacteriota</taxon>
        <taxon>Cyanophyceae</taxon>
        <taxon>Coleofasciculales</taxon>
        <taxon>Coleofasciculaceae</taxon>
        <taxon>Coleofasciculus</taxon>
    </lineage>
</organism>
<dbReference type="GO" id="GO:0006508">
    <property type="term" value="P:proteolysis"/>
    <property type="evidence" value="ECO:0007669"/>
    <property type="project" value="UniProtKB-KW"/>
</dbReference>
<evidence type="ECO:0000256" key="2">
    <source>
        <dbReference type="ARBA" id="ARBA00009179"/>
    </source>
</evidence>
<evidence type="ECO:0000256" key="13">
    <source>
        <dbReference type="RuleBase" id="RU004404"/>
    </source>
</evidence>
<gene>
    <name evidence="15" type="ORF">MC7420_2369</name>
</gene>
<dbReference type="Gene3D" id="2.30.42.10">
    <property type="match status" value="1"/>
</dbReference>
<evidence type="ECO:0000256" key="3">
    <source>
        <dbReference type="ARBA" id="ARBA00022670"/>
    </source>
</evidence>
<dbReference type="OrthoDB" id="9812068at2"/>
<dbReference type="FunFam" id="3.30.750.44:FF:000002">
    <property type="entry name" value="carboxyl-terminal-processing peptidase 2, chloroplastic"/>
    <property type="match status" value="1"/>
</dbReference>
<evidence type="ECO:0000256" key="7">
    <source>
        <dbReference type="ARBA" id="ARBA00023078"/>
    </source>
</evidence>
<dbReference type="MEROPS" id="S41.008"/>
<dbReference type="InterPro" id="IPR004447">
    <property type="entry name" value="Peptidase_S41A"/>
</dbReference>
<accession>B4W2A3</accession>
<keyword evidence="5 13" id="KW-0378">Hydrolase</keyword>
<keyword evidence="3 13" id="KW-0645">Protease</keyword>
<dbReference type="GO" id="GO:0004252">
    <property type="term" value="F:serine-type endopeptidase activity"/>
    <property type="evidence" value="ECO:0007669"/>
    <property type="project" value="UniProtKB-EC"/>
</dbReference>
<dbReference type="AlphaFoldDB" id="B4W2A3"/>
<dbReference type="InterPro" id="IPR036034">
    <property type="entry name" value="PDZ_sf"/>
</dbReference>
<keyword evidence="7" id="KW-0793">Thylakoid</keyword>
<comment type="similarity">
    <text evidence="2 13">Belongs to the peptidase S41A family.</text>
</comment>
<comment type="function">
    <text evidence="9">Cleavage of the 16 C-terminal residues from the D1 precursor of photosystem II (PSII). This proteolytic processing is necessary to allow the light-driven assembly of the oxygen-evolving cluster (a tetranuclear manganese), which is responsible for photosynthetic water oxidation.</text>
</comment>
<name>B4W2A3_9CYAN</name>
<evidence type="ECO:0000256" key="6">
    <source>
        <dbReference type="ARBA" id="ARBA00022825"/>
    </source>
</evidence>
<dbReference type="GO" id="GO:0030288">
    <property type="term" value="C:outer membrane-bounded periplasmic space"/>
    <property type="evidence" value="ECO:0007669"/>
    <property type="project" value="TreeGrafter"/>
</dbReference>
<dbReference type="GO" id="GO:0031979">
    <property type="term" value="C:plasma membrane-derived thylakoid lumen"/>
    <property type="evidence" value="ECO:0007669"/>
    <property type="project" value="UniProtKB-SubCell"/>
</dbReference>
<dbReference type="Pfam" id="PF03572">
    <property type="entry name" value="Peptidase_S41"/>
    <property type="match status" value="1"/>
</dbReference>
<sequence length="412" mass="44596">MPKRSFWVGLIILCQIVLLWVGWTPSASASTQEQQLFSEAWRIVSQAYVDDSFNEQNWWLVRQKTLKKDLENRDATYKAIEGMLATLDDPYTRLLKPSQYRSLKVNTSGELSGVGLQIALDDETGQLAVVAPIAGSPAEEAGIQPRDRIVAIDGETTAALTLDEAAARMRGPVGTSVTLSIQSKDEEPRVIELVRDRIALNPVYAALDSESNNIPIGYIRLTQFSANAPTEIEAAINRLEKEGANAYILDLRNNPGGLLQAGLEIARLWLDRGTIVYTVNRNGMMGSFDAFGQAVTESPLVVLVNQGSASASEILAGALQDNGRAELVGERTFGKGLIQSLFDLSDGSGLAVTVAKYETPNHRDINKLGITPDWEVSLDPIPVTRAGTASDRQYQAAVELLTGNSVLAAKAA</sequence>
<dbReference type="SUPFAM" id="SSF52096">
    <property type="entry name" value="ClpP/crotonase"/>
    <property type="match status" value="1"/>
</dbReference>
<evidence type="ECO:0000256" key="10">
    <source>
        <dbReference type="ARBA" id="ARBA00066637"/>
    </source>
</evidence>
<keyword evidence="4" id="KW-0732">Signal</keyword>
<dbReference type="NCBIfam" id="TIGR00225">
    <property type="entry name" value="prc"/>
    <property type="match status" value="1"/>
</dbReference>
<comment type="subcellular location">
    <subcellularLocation>
        <location evidence="1">Cellular thylakoid lumen</location>
    </subcellularLocation>
</comment>
<dbReference type="GO" id="GO:0007165">
    <property type="term" value="P:signal transduction"/>
    <property type="evidence" value="ECO:0007669"/>
    <property type="project" value="TreeGrafter"/>
</dbReference>
<dbReference type="Gene3D" id="3.30.750.44">
    <property type="match status" value="1"/>
</dbReference>
<dbReference type="InterPro" id="IPR029045">
    <property type="entry name" value="ClpP/crotonase-like_dom_sf"/>
</dbReference>
<dbReference type="PROSITE" id="PS50106">
    <property type="entry name" value="PDZ"/>
    <property type="match status" value="1"/>
</dbReference>
<dbReference type="Pfam" id="PF17820">
    <property type="entry name" value="PDZ_6"/>
    <property type="match status" value="1"/>
</dbReference>
<dbReference type="EMBL" id="DS989870">
    <property type="protein sequence ID" value="EDX71703.1"/>
    <property type="molecule type" value="Genomic_DNA"/>
</dbReference>
<reference evidence="15 16" key="1">
    <citation type="submission" date="2008-07" db="EMBL/GenBank/DDBJ databases">
        <authorList>
            <person name="Tandeau de Marsac N."/>
            <person name="Ferriera S."/>
            <person name="Johnson J."/>
            <person name="Kravitz S."/>
            <person name="Beeson K."/>
            <person name="Sutton G."/>
            <person name="Rogers Y.-H."/>
            <person name="Friedman R."/>
            <person name="Frazier M."/>
            <person name="Venter J.C."/>
        </authorList>
    </citation>
    <scope>NUCLEOTIDE SEQUENCE [LARGE SCALE GENOMIC DNA]</scope>
    <source>
        <strain evidence="15 16">PCC 7420</strain>
    </source>
</reference>
<evidence type="ECO:0000313" key="16">
    <source>
        <dbReference type="Proteomes" id="UP000003835"/>
    </source>
</evidence>
<dbReference type="HOGENOM" id="CLU_017295_0_0_3"/>
<dbReference type="SMART" id="SM00245">
    <property type="entry name" value="TSPc"/>
    <property type="match status" value="1"/>
</dbReference>
<dbReference type="Gene3D" id="3.90.226.10">
    <property type="entry name" value="2-enoyl-CoA Hydratase, Chain A, domain 1"/>
    <property type="match status" value="1"/>
</dbReference>
<evidence type="ECO:0000256" key="11">
    <source>
        <dbReference type="ARBA" id="ARBA00069724"/>
    </source>
</evidence>
<dbReference type="InterPro" id="IPR005151">
    <property type="entry name" value="Tail-specific_protease"/>
</dbReference>
<comment type="catalytic activity">
    <reaction evidence="8">
        <text>The enzyme shows specific recognition of a C-terminal tripeptide, Xaa-Yaa-Zaa, in which Xaa is preferably Ala or Leu, Yaa is preferably Ala or Tyr, and Zaa is preferably Ala, but then cleaves at a variable distance from the C-terminus. A typical cleavage is -Ala-Ala-|-Arg-Ala-Ala-Lys-Glu-Asn-Tyr-Ala-Leu-Ala-Ala.</text>
        <dbReference type="EC" id="3.4.21.102"/>
    </reaction>
</comment>
<evidence type="ECO:0000256" key="5">
    <source>
        <dbReference type="ARBA" id="ARBA00022801"/>
    </source>
</evidence>
<dbReference type="STRING" id="118168.MC7420_2369"/>
<keyword evidence="16" id="KW-1185">Reference proteome</keyword>
<dbReference type="PANTHER" id="PTHR32060">
    <property type="entry name" value="TAIL-SPECIFIC PROTEASE"/>
    <property type="match status" value="1"/>
</dbReference>
<dbReference type="eggNOG" id="COG0793">
    <property type="taxonomic scope" value="Bacteria"/>
</dbReference>
<evidence type="ECO:0000256" key="1">
    <source>
        <dbReference type="ARBA" id="ARBA00004518"/>
    </source>
</evidence>
<feature type="domain" description="PDZ" evidence="14">
    <location>
        <begin position="100"/>
        <end position="170"/>
    </location>
</feature>
<proteinExistence type="inferred from homology"/>